<organism evidence="2 3">
    <name type="scientific">Stomoxys calcitrans</name>
    <name type="common">Stable fly</name>
    <name type="synonym">Conops calcitrans</name>
    <dbReference type="NCBI Taxonomy" id="35570"/>
    <lineage>
        <taxon>Eukaryota</taxon>
        <taxon>Metazoa</taxon>
        <taxon>Ecdysozoa</taxon>
        <taxon>Arthropoda</taxon>
        <taxon>Hexapoda</taxon>
        <taxon>Insecta</taxon>
        <taxon>Pterygota</taxon>
        <taxon>Neoptera</taxon>
        <taxon>Endopterygota</taxon>
        <taxon>Diptera</taxon>
        <taxon>Brachycera</taxon>
        <taxon>Muscomorpha</taxon>
        <taxon>Muscoidea</taxon>
        <taxon>Muscidae</taxon>
        <taxon>Stomoxys</taxon>
    </lineage>
</organism>
<proteinExistence type="predicted"/>
<dbReference type="Proteomes" id="UP000095300">
    <property type="component" value="Unassembled WGS sequence"/>
</dbReference>
<sequence length="365" mass="43006">MANNMSAQDPNEIANIFNAFSINTGYVKELALKRLHQTLSQQLDFLSTINHCKEYNSIEVKETPHSLFSWSYEEFLARRQLKSCEWIDGLTMKYSIKCLEKQKAKADLKEIQRFMELLFKVGHKMCNETCSTEDVEEMLWKSLRDAVSYNKMPQTLVSDHSKLISEYKEAQSRVLTMSASQGLDRQQTSLMALEDMVISSDVWYPIELRYATNWYNSKVNQIQYEKDAIHADYENDIERLKMKIIQEKHCGDSIMDCYYSLMEQYNHSIVELEERFNLELEEMENKNKYLRAQINGLNDAKQLHTEKIDQFHREIQQRLELEERRRAQAELKRQEEEAAALALLEAKKLKKQQKRKKGKAGAKKK</sequence>
<dbReference type="OrthoDB" id="7914571at2759"/>
<evidence type="ECO:0000313" key="2">
    <source>
        <dbReference type="EnsemblMetazoa" id="SCAU010824-PA"/>
    </source>
</evidence>
<keyword evidence="1" id="KW-0175">Coiled coil</keyword>
<gene>
    <name evidence="2" type="primary">106088860</name>
</gene>
<accession>A0A1I8PSY1</accession>
<protein>
    <submittedName>
        <fullName evidence="2">Uncharacterized protein</fullName>
    </submittedName>
</protein>
<dbReference type="EnsemblMetazoa" id="SCAU010824-RA">
    <property type="protein sequence ID" value="SCAU010824-PA"/>
    <property type="gene ID" value="SCAU010824"/>
</dbReference>
<dbReference type="VEuPathDB" id="VectorBase:SCAU010824"/>
<keyword evidence="3" id="KW-1185">Reference proteome</keyword>
<dbReference type="AlphaFoldDB" id="A0A1I8PSY1"/>
<evidence type="ECO:0000256" key="1">
    <source>
        <dbReference type="SAM" id="Coils"/>
    </source>
</evidence>
<name>A0A1I8PSY1_STOCA</name>
<feature type="coiled-coil region" evidence="1">
    <location>
        <begin position="262"/>
        <end position="352"/>
    </location>
</feature>
<evidence type="ECO:0000313" key="3">
    <source>
        <dbReference type="Proteomes" id="UP000095300"/>
    </source>
</evidence>
<reference evidence="2" key="1">
    <citation type="submission" date="2020-05" db="UniProtKB">
        <authorList>
            <consortium name="EnsemblMetazoa"/>
        </authorList>
    </citation>
    <scope>IDENTIFICATION</scope>
    <source>
        <strain evidence="2">USDA</strain>
    </source>
</reference>